<keyword evidence="9" id="KW-0539">Nucleus</keyword>
<dbReference type="GO" id="GO:0005634">
    <property type="term" value="C:nucleus"/>
    <property type="evidence" value="ECO:0007669"/>
    <property type="project" value="UniProtKB-SubCell"/>
</dbReference>
<dbReference type="Proteomes" id="UP000596742">
    <property type="component" value="Unassembled WGS sequence"/>
</dbReference>
<comment type="similarity">
    <text evidence="3">Belongs to the HARBI1 family.</text>
</comment>
<evidence type="ECO:0000256" key="5">
    <source>
        <dbReference type="ARBA" id="ARBA00022723"/>
    </source>
</evidence>
<keyword evidence="6" id="KW-0863">Zinc-finger</keyword>
<proteinExistence type="inferred from homology"/>
<dbReference type="InterPro" id="IPR045249">
    <property type="entry name" value="HARBI1-like"/>
</dbReference>
<evidence type="ECO:0000256" key="11">
    <source>
        <dbReference type="SAM" id="MobiDB-lite"/>
    </source>
</evidence>
<keyword evidence="7" id="KW-0378">Hydrolase</keyword>
<dbReference type="EMBL" id="UYJE01000908">
    <property type="protein sequence ID" value="VDH97551.1"/>
    <property type="molecule type" value="Genomic_DNA"/>
</dbReference>
<dbReference type="InterPro" id="IPR027806">
    <property type="entry name" value="HARBI1_dom"/>
</dbReference>
<evidence type="ECO:0000256" key="1">
    <source>
        <dbReference type="ARBA" id="ARBA00001968"/>
    </source>
</evidence>
<dbReference type="Pfam" id="PF13359">
    <property type="entry name" value="DDE_Tnp_4"/>
    <property type="match status" value="1"/>
</dbReference>
<dbReference type="AlphaFoldDB" id="A0A8B6BXL1"/>
<feature type="compositionally biased region" description="Polar residues" evidence="11">
    <location>
        <begin position="358"/>
        <end position="384"/>
    </location>
</feature>
<comment type="caution">
    <text evidence="13">The sequence shown here is derived from an EMBL/GenBank/DDBJ whole genome shotgun (WGS) entry which is preliminary data.</text>
</comment>
<evidence type="ECO:0000256" key="4">
    <source>
        <dbReference type="ARBA" id="ARBA00022722"/>
    </source>
</evidence>
<accession>A0A8B6BXL1</accession>
<keyword evidence="8" id="KW-0862">Zinc</keyword>
<protein>
    <recommendedName>
        <fullName evidence="12">Zinc finger PHD-type domain-containing protein</fullName>
    </recommendedName>
</protein>
<dbReference type="SUPFAM" id="SSF52266">
    <property type="entry name" value="SGNH hydrolase"/>
    <property type="match status" value="1"/>
</dbReference>
<evidence type="ECO:0000256" key="2">
    <source>
        <dbReference type="ARBA" id="ARBA00004123"/>
    </source>
</evidence>
<name>A0A8B6BXL1_MYTGA</name>
<evidence type="ECO:0000313" key="13">
    <source>
        <dbReference type="EMBL" id="VDH97551.1"/>
    </source>
</evidence>
<organism evidence="13 14">
    <name type="scientific">Mytilus galloprovincialis</name>
    <name type="common">Mediterranean mussel</name>
    <dbReference type="NCBI Taxonomy" id="29158"/>
    <lineage>
        <taxon>Eukaryota</taxon>
        <taxon>Metazoa</taxon>
        <taxon>Spiralia</taxon>
        <taxon>Lophotrochozoa</taxon>
        <taxon>Mollusca</taxon>
        <taxon>Bivalvia</taxon>
        <taxon>Autobranchia</taxon>
        <taxon>Pteriomorphia</taxon>
        <taxon>Mytilida</taxon>
        <taxon>Mytiloidea</taxon>
        <taxon>Mytilidae</taxon>
        <taxon>Mytilinae</taxon>
        <taxon>Mytilus</taxon>
    </lineage>
</organism>
<evidence type="ECO:0000256" key="8">
    <source>
        <dbReference type="ARBA" id="ARBA00022833"/>
    </source>
</evidence>
<evidence type="ECO:0000256" key="9">
    <source>
        <dbReference type="ARBA" id="ARBA00023242"/>
    </source>
</evidence>
<evidence type="ECO:0000256" key="6">
    <source>
        <dbReference type="ARBA" id="ARBA00022771"/>
    </source>
</evidence>
<dbReference type="InterPro" id="IPR013083">
    <property type="entry name" value="Znf_RING/FYVE/PHD"/>
</dbReference>
<evidence type="ECO:0000313" key="14">
    <source>
        <dbReference type="Proteomes" id="UP000596742"/>
    </source>
</evidence>
<keyword evidence="10" id="KW-0175">Coiled coil</keyword>
<comment type="subcellular location">
    <subcellularLocation>
        <location evidence="2">Nucleus</location>
    </subcellularLocation>
</comment>
<feature type="region of interest" description="Disordered" evidence="11">
    <location>
        <begin position="355"/>
        <end position="384"/>
    </location>
</feature>
<dbReference type="PANTHER" id="PTHR22930">
    <property type="match status" value="1"/>
</dbReference>
<evidence type="ECO:0000256" key="3">
    <source>
        <dbReference type="ARBA" id="ARBA00006958"/>
    </source>
</evidence>
<dbReference type="Gene3D" id="3.40.50.1110">
    <property type="entry name" value="SGNH hydrolase"/>
    <property type="match status" value="1"/>
</dbReference>
<dbReference type="InterPro" id="IPR011320">
    <property type="entry name" value="RNase_H1_N"/>
</dbReference>
<reference evidence="13" key="1">
    <citation type="submission" date="2018-11" db="EMBL/GenBank/DDBJ databases">
        <authorList>
            <person name="Alioto T."/>
            <person name="Alioto T."/>
        </authorList>
    </citation>
    <scope>NUCLEOTIDE SEQUENCE</scope>
</reference>
<dbReference type="Gene3D" id="3.30.40.10">
    <property type="entry name" value="Zinc/RING finger domain, C3HC4 (zinc finger)"/>
    <property type="match status" value="1"/>
</dbReference>
<dbReference type="GO" id="GO:0016787">
    <property type="term" value="F:hydrolase activity"/>
    <property type="evidence" value="ECO:0007669"/>
    <property type="project" value="UniProtKB-KW"/>
</dbReference>
<keyword evidence="5" id="KW-0479">Metal-binding</keyword>
<dbReference type="InterPro" id="IPR036514">
    <property type="entry name" value="SGNH_hydro_sf"/>
</dbReference>
<dbReference type="GO" id="GO:0004518">
    <property type="term" value="F:nuclease activity"/>
    <property type="evidence" value="ECO:0007669"/>
    <property type="project" value="UniProtKB-KW"/>
</dbReference>
<evidence type="ECO:0000256" key="7">
    <source>
        <dbReference type="ARBA" id="ARBA00022801"/>
    </source>
</evidence>
<dbReference type="SUPFAM" id="SSF57903">
    <property type="entry name" value="FYVE/PHD zinc finger"/>
    <property type="match status" value="1"/>
</dbReference>
<sequence>MVEVPSSSHEWLTIAKDFNEKWNFPNCLGAVDGKHVNIQAPNNSGSYYYNYKNTHSVVLMAAVDASYRFIYVDVGTNGRTSDGGTFQNCSLNLALECNDLNIPEPTPLPSRNKPTPYVFVADEAFPLKENIMRPYPQRGGLDDSRRIFNYRLSRARRIVENAFGILCNRFRVMRAPILLSPEKVTHVVMACCALHNYLRPESFLGLQETDNIEINNLMPPMARGGYHSSSKARDIREEYKEYFTNIEWSACELNIHKYPNAVFKGFKTIDEAVYFLLSGNAYYSCQNIPVYEKNETKTPNSYNHVCEGTCIEMNKINSNTESTDTISDLDEHEHDEEYTLCETDKDEDTNLKEIDSIPVQSDPNNNKTEGDPNNNKTQTADSSQYQVLHDDSKKLHNNIKNKTDNVNLPDKNENCTAMCSIPFDKFMIMCNSCKSWTHYICTELPMYRLYTLTSTSRKYTCSKCTVIPHEFREQWKLKLLPSLDKQKPENINKGDEYHQNLITNLEDKLTAAISNVHKASYDKDILYLKTELNEEKSKSEKLSHTNANLTEKNIELREQCKFSTYLESLNHKVDAISNTEANIKKVLGLIGEQSKLLAEEVKESTNMIVNTVGTIKQNPQTTLPQNVDSLKNIEHAIVTIEQDIHSLKDNSLNDSLHSIKNQLVTISDKFKEDNFNSPPRQLSTEAQQETYKYNVPTANRFEALQIDNLHEQSSQPRNKDKEDLVAPINQVLMIGNSHFQRIQTPLLSFVDKCKVTKKAAHNIEEATKVISDLQQEMQCVVIQSFSKDIHAETKVDYMDSLTSLFDKILEKWSNCKIIISTALFRGMSPIYNEKAYAANIEVLHKFFEDPHIFVCDNSGLSSRGQPIRHFLARDNLHLSYAGTKIFAANLRRSIRDCLQIPYQPPRRTIIRRKPTIMHGNLSIISRKTTIIRGTTANMSGKPIIIRGTTTIINRNPTIMHGKMTCIITETTNTQLPQIMTGDIMIMIKEEFKLTVISFFLYYFENIHYEYYGL</sequence>
<dbReference type="Pfam" id="PF01693">
    <property type="entry name" value="Cauli_VI"/>
    <property type="match status" value="1"/>
</dbReference>
<feature type="coiled-coil region" evidence="10">
    <location>
        <begin position="532"/>
        <end position="559"/>
    </location>
</feature>
<keyword evidence="14" id="KW-1185">Reference proteome</keyword>
<gene>
    <name evidence="13" type="ORF">MGAL_10B068023</name>
</gene>
<dbReference type="InterPro" id="IPR011011">
    <property type="entry name" value="Znf_FYVE_PHD"/>
</dbReference>
<comment type="cofactor">
    <cofactor evidence="1">
        <name>a divalent metal cation</name>
        <dbReference type="ChEBI" id="CHEBI:60240"/>
    </cofactor>
</comment>
<dbReference type="InterPro" id="IPR001965">
    <property type="entry name" value="Znf_PHD"/>
</dbReference>
<feature type="coiled-coil region" evidence="10">
    <location>
        <begin position="756"/>
        <end position="783"/>
    </location>
</feature>
<dbReference type="OrthoDB" id="678474at2759"/>
<dbReference type="SMART" id="SM00249">
    <property type="entry name" value="PHD"/>
    <property type="match status" value="1"/>
</dbReference>
<dbReference type="PANTHER" id="PTHR22930:SF269">
    <property type="entry name" value="NUCLEASE HARBI1-LIKE PROTEIN"/>
    <property type="match status" value="1"/>
</dbReference>
<feature type="domain" description="Zinc finger PHD-type" evidence="12">
    <location>
        <begin position="414"/>
        <end position="465"/>
    </location>
</feature>
<evidence type="ECO:0000256" key="10">
    <source>
        <dbReference type="SAM" id="Coils"/>
    </source>
</evidence>
<keyword evidence="4" id="KW-0540">Nuclease</keyword>
<evidence type="ECO:0000259" key="12">
    <source>
        <dbReference type="SMART" id="SM00249"/>
    </source>
</evidence>
<dbReference type="GO" id="GO:0008270">
    <property type="term" value="F:zinc ion binding"/>
    <property type="evidence" value="ECO:0007669"/>
    <property type="project" value="UniProtKB-KW"/>
</dbReference>